<evidence type="ECO:0000313" key="3">
    <source>
        <dbReference type="EMBL" id="MBR0669449.1"/>
    </source>
</evidence>
<evidence type="ECO:0008006" key="5">
    <source>
        <dbReference type="Google" id="ProtNLM"/>
    </source>
</evidence>
<feature type="non-terminal residue" evidence="2">
    <location>
        <position position="53"/>
    </location>
</feature>
<proteinExistence type="predicted"/>
<keyword evidence="1" id="KW-0472">Membrane</keyword>
<evidence type="ECO:0000313" key="2">
    <source>
        <dbReference type="EMBL" id="MBR0669216.1"/>
    </source>
</evidence>
<keyword evidence="1" id="KW-1133">Transmembrane helix</keyword>
<feature type="transmembrane region" description="Helical" evidence="1">
    <location>
        <begin position="25"/>
        <end position="47"/>
    </location>
</feature>
<keyword evidence="1" id="KW-0812">Transmembrane</keyword>
<dbReference type="Proteomes" id="UP001196870">
    <property type="component" value="Unassembled WGS sequence"/>
</dbReference>
<reference evidence="2" key="2">
    <citation type="submission" date="2020-02" db="EMBL/GenBank/DDBJ databases">
        <authorList>
            <person name="Rat A."/>
        </authorList>
    </citation>
    <scope>NUCLEOTIDE SEQUENCE</scope>
    <source>
        <strain evidence="2">LMG 31523</strain>
    </source>
</reference>
<accession>A0ABS5F9H7</accession>
<reference evidence="2" key="1">
    <citation type="journal article" date="2020" name="Syst. Appl. Microbiol.">
        <title>Roseomonas hellenica sp. nov., isolated from roots of wild-growing Alkanna tinctoria.</title>
        <authorList>
            <person name="Rat A."/>
            <person name="Naranjo H.D."/>
            <person name="Lebbe L."/>
            <person name="Cnockaert M."/>
            <person name="Krigas N."/>
            <person name="Grigoriadou K."/>
            <person name="Maloupa E."/>
            <person name="Willems A."/>
        </authorList>
    </citation>
    <scope>NUCLEOTIDE SEQUENCE</scope>
    <source>
        <strain evidence="2">LMG 31523</strain>
    </source>
</reference>
<dbReference type="EMBL" id="JAAGBB010000090">
    <property type="protein sequence ID" value="MBR0669216.1"/>
    <property type="molecule type" value="Genomic_DNA"/>
</dbReference>
<organism evidence="2 4">
    <name type="scientific">Plastoroseomonas hellenica</name>
    <dbReference type="NCBI Taxonomy" id="2687306"/>
    <lineage>
        <taxon>Bacteria</taxon>
        <taxon>Pseudomonadati</taxon>
        <taxon>Pseudomonadota</taxon>
        <taxon>Alphaproteobacteria</taxon>
        <taxon>Acetobacterales</taxon>
        <taxon>Acetobacteraceae</taxon>
        <taxon>Plastoroseomonas</taxon>
    </lineage>
</organism>
<dbReference type="EMBL" id="JAAGBB010000116">
    <property type="protein sequence ID" value="MBR0669449.1"/>
    <property type="molecule type" value="Genomic_DNA"/>
</dbReference>
<keyword evidence="4" id="KW-1185">Reference proteome</keyword>
<name>A0ABS5F9H7_9PROT</name>
<gene>
    <name evidence="2" type="ORF">GXW71_33005</name>
    <name evidence="3" type="ORF">GXW71_34215</name>
</gene>
<evidence type="ECO:0000256" key="1">
    <source>
        <dbReference type="SAM" id="Phobius"/>
    </source>
</evidence>
<sequence length="53" mass="5611">MSQPAPASPSRTPLDAAVGACRSELVTVGVFSGVVNLLQLTVSIYMMQVFDRV</sequence>
<comment type="caution">
    <text evidence="2">The sequence shown here is derived from an EMBL/GenBank/DDBJ whole genome shotgun (WGS) entry which is preliminary data.</text>
</comment>
<reference evidence="4" key="3">
    <citation type="journal article" date="2021" name="Syst. Appl. Microbiol.">
        <title>Roseomonas hellenica sp. nov., isolated from roots of wild-growing Alkanna tinctoria.</title>
        <authorList>
            <person name="Rat A."/>
            <person name="Naranjo H.D."/>
            <person name="Lebbe L."/>
            <person name="Cnockaert M."/>
            <person name="Krigas N."/>
            <person name="Grigoriadou K."/>
            <person name="Maloupa E."/>
            <person name="Willems A."/>
        </authorList>
    </citation>
    <scope>NUCLEOTIDE SEQUENCE [LARGE SCALE GENOMIC DNA]</scope>
    <source>
        <strain evidence="4">LMG 31523</strain>
    </source>
</reference>
<evidence type="ECO:0000313" key="4">
    <source>
        <dbReference type="Proteomes" id="UP001196870"/>
    </source>
</evidence>
<protein>
    <recommendedName>
        <fullName evidence="5">MFS transporter</fullName>
    </recommendedName>
</protein>